<feature type="region of interest" description="Disordered" evidence="1">
    <location>
        <begin position="552"/>
        <end position="583"/>
    </location>
</feature>
<evidence type="ECO:0000313" key="4">
    <source>
        <dbReference type="Proteomes" id="UP000294952"/>
    </source>
</evidence>
<dbReference type="SMART" id="SM00507">
    <property type="entry name" value="HNHc"/>
    <property type="match status" value="1"/>
</dbReference>
<dbReference type="EMBL" id="SDLP01000001">
    <property type="protein sequence ID" value="TDL12254.1"/>
    <property type="molecule type" value="Genomic_DNA"/>
</dbReference>
<feature type="compositionally biased region" description="Low complexity" evidence="1">
    <location>
        <begin position="563"/>
        <end position="573"/>
    </location>
</feature>
<feature type="domain" description="HNH nuclease" evidence="2">
    <location>
        <begin position="461"/>
        <end position="512"/>
    </location>
</feature>
<feature type="region of interest" description="Disordered" evidence="1">
    <location>
        <begin position="600"/>
        <end position="635"/>
    </location>
</feature>
<organism evidence="3 4">
    <name type="scientific">Mycolicibacterium obuense</name>
    <dbReference type="NCBI Taxonomy" id="1807"/>
    <lineage>
        <taxon>Bacteria</taxon>
        <taxon>Bacillati</taxon>
        <taxon>Actinomycetota</taxon>
        <taxon>Actinomycetes</taxon>
        <taxon>Mycobacteriales</taxon>
        <taxon>Mycobacteriaceae</taxon>
        <taxon>Mycolicibacterium</taxon>
    </lineage>
</organism>
<keyword evidence="3" id="KW-0255">Endonuclease</keyword>
<dbReference type="GO" id="GO:0004519">
    <property type="term" value="F:endonuclease activity"/>
    <property type="evidence" value="ECO:0007669"/>
    <property type="project" value="UniProtKB-KW"/>
</dbReference>
<proteinExistence type="predicted"/>
<feature type="compositionally biased region" description="Acidic residues" evidence="1">
    <location>
        <begin position="350"/>
        <end position="370"/>
    </location>
</feature>
<evidence type="ECO:0000256" key="1">
    <source>
        <dbReference type="SAM" id="MobiDB-lite"/>
    </source>
</evidence>
<evidence type="ECO:0000259" key="2">
    <source>
        <dbReference type="SMART" id="SM00507"/>
    </source>
</evidence>
<feature type="region of interest" description="Disordered" evidence="1">
    <location>
        <begin position="323"/>
        <end position="413"/>
    </location>
</feature>
<reference evidence="3 4" key="1">
    <citation type="submission" date="2019-01" db="EMBL/GenBank/DDBJ databases">
        <title>High-quality-draft genome sequences of five non-tuberculosis mycobacteriaceae isolated from a nosocomial environment.</title>
        <authorList>
            <person name="Tiago I."/>
            <person name="Alarico S."/>
            <person name="Pereira S.G."/>
            <person name="Coelho C."/>
            <person name="Maranha A."/>
            <person name="Empadinhas N."/>
        </authorList>
    </citation>
    <scope>NUCLEOTIDE SEQUENCE [LARGE SCALE GENOMIC DNA]</scope>
    <source>
        <strain evidence="3 4">22DIII</strain>
    </source>
</reference>
<evidence type="ECO:0000313" key="3">
    <source>
        <dbReference type="EMBL" id="TDL12254.1"/>
    </source>
</evidence>
<comment type="caution">
    <text evidence="3">The sequence shown here is derived from an EMBL/GenBank/DDBJ whole genome shotgun (WGS) entry which is preliminary data.</text>
</comment>
<dbReference type="Proteomes" id="UP000294952">
    <property type="component" value="Unassembled WGS sequence"/>
</dbReference>
<sequence length="635" mass="68169">MPRAAPVMAIVFPRMLSMWGDFTRVKFGREGGYPQGLFHPQAGILRHPDGLTVGRFVHVFDVVRVADAELVEVMTSSAAAAARAEAVTLAAIAELWRRRRCPERERWVCADWDAAAAEIGCALGMGPGRASTLMDLALALRDRFPGVGALLADGQVTMDVVKTIVSRTALVLDPATLRLLDGHFVDAVAGWGVLSQKKLEAAIDVWIETYDPDAVRRVRTRSRDRSFTIGDRSDADGVTSVYGQLAASDAALLASRLAMMIASVCEFDPRTLDQKRADSIGAIAAGATALTCRCGRPDCAAARIDDGRASAITITVIADQATLDAQPDSQLHGETPPPSYTPRKGRAVEPEAEPEPEPEAEPETEPEPGDGAEFGEPLGAGDGLDSVTESSGLTPPRESAGPPDASPPAATQSRRAALIVGPGGGIVPAPLLAELIAHGATVRFVGATEGLATDGYRPSAALDRFVRARDLTCRFPGCDRPATHADIDHTVPYPAGATHPANTKCYCRQHHLLKTFWEGWTERQTPDGRLHLISPTGHAYTTAPLSGLLFPSWNTRTGPPPATTTTQRPTPGRHLMMPTRGRSRTQNHLAYIHRERELNHHERAQERAKSAAEQHKWNDYLAPPADAVDGDPPPF</sequence>
<keyword evidence="3" id="KW-0378">Hydrolase</keyword>
<dbReference type="InterPro" id="IPR003615">
    <property type="entry name" value="HNH_nuc"/>
</dbReference>
<gene>
    <name evidence="3" type="ORF">EUA04_04645</name>
</gene>
<dbReference type="Pfam" id="PF02720">
    <property type="entry name" value="DUF222"/>
    <property type="match status" value="1"/>
</dbReference>
<feature type="compositionally biased region" description="Low complexity" evidence="1">
    <location>
        <begin position="399"/>
        <end position="413"/>
    </location>
</feature>
<dbReference type="CDD" id="cd00085">
    <property type="entry name" value="HNHc"/>
    <property type="match status" value="1"/>
</dbReference>
<feature type="compositionally biased region" description="Basic and acidic residues" evidence="1">
    <location>
        <begin position="600"/>
        <end position="618"/>
    </location>
</feature>
<dbReference type="InterPro" id="IPR003870">
    <property type="entry name" value="DUF222"/>
</dbReference>
<dbReference type="AlphaFoldDB" id="A0A4R5XC74"/>
<accession>A0A4R5XC74</accession>
<protein>
    <submittedName>
        <fullName evidence="3">HNH endonuclease</fullName>
    </submittedName>
</protein>
<keyword evidence="3" id="KW-0540">Nuclease</keyword>
<name>A0A4R5XC74_9MYCO</name>